<name>A0A4Q2U1L6_9HYPH</name>
<dbReference type="Proteomes" id="UP000290759">
    <property type="component" value="Unassembled WGS sequence"/>
</dbReference>
<proteinExistence type="predicted"/>
<keyword evidence="2" id="KW-1185">Reference proteome</keyword>
<protein>
    <submittedName>
        <fullName evidence="1">Uncharacterized protein</fullName>
    </submittedName>
</protein>
<gene>
    <name evidence="1" type="ORF">D3273_27800</name>
</gene>
<comment type="caution">
    <text evidence="1">The sequence shown here is derived from an EMBL/GenBank/DDBJ whole genome shotgun (WGS) entry which is preliminary data.</text>
</comment>
<reference evidence="1 2" key="2">
    <citation type="submission" date="2019-02" db="EMBL/GenBank/DDBJ databases">
        <title>'Lichenibacterium ramalinii' gen. nov. sp. nov., 'Lichenibacterium minor' gen. nov. sp. nov.</title>
        <authorList>
            <person name="Pankratov T."/>
        </authorList>
    </citation>
    <scope>NUCLEOTIDE SEQUENCE [LARGE SCALE GENOMIC DNA]</scope>
    <source>
        <strain evidence="1 2">RmlP026</strain>
    </source>
</reference>
<evidence type="ECO:0000313" key="1">
    <source>
        <dbReference type="EMBL" id="RYC28727.1"/>
    </source>
</evidence>
<dbReference type="InterPro" id="IPR006311">
    <property type="entry name" value="TAT_signal"/>
</dbReference>
<dbReference type="OrthoDB" id="8469732at2"/>
<accession>A0A4Q2U1L6</accession>
<sequence length="133" mass="13880">MSGPVTRRSALTGSAVAALGLAVGVSKARASRVLSPNDARLVTIAAEIQATEDRLSVLSATHEQAEDLPEWDVLIERFTPLEEEMAETPADTLAGVLAKARASRVQPVLNCQNGISDSLSADLVRLFGGGVNA</sequence>
<reference evidence="1 2" key="1">
    <citation type="submission" date="2018-12" db="EMBL/GenBank/DDBJ databases">
        <authorList>
            <person name="Grouzdev D.S."/>
            <person name="Krutkina M.S."/>
        </authorList>
    </citation>
    <scope>NUCLEOTIDE SEQUENCE [LARGE SCALE GENOMIC DNA]</scope>
    <source>
        <strain evidence="1 2">RmlP026</strain>
    </source>
</reference>
<dbReference type="PROSITE" id="PS51318">
    <property type="entry name" value="TAT"/>
    <property type="match status" value="1"/>
</dbReference>
<dbReference type="EMBL" id="QYBB01000153">
    <property type="protein sequence ID" value="RYC28727.1"/>
    <property type="molecule type" value="Genomic_DNA"/>
</dbReference>
<dbReference type="AlphaFoldDB" id="A0A4Q2U1L6"/>
<evidence type="ECO:0000313" key="2">
    <source>
        <dbReference type="Proteomes" id="UP000290759"/>
    </source>
</evidence>
<dbReference type="RefSeq" id="WP_129230285.1">
    <property type="nucleotide sequence ID" value="NZ_QYBB01000153.1"/>
</dbReference>
<organism evidence="1 2">
    <name type="scientific">Lichenibacterium minor</name>
    <dbReference type="NCBI Taxonomy" id="2316528"/>
    <lineage>
        <taxon>Bacteria</taxon>
        <taxon>Pseudomonadati</taxon>
        <taxon>Pseudomonadota</taxon>
        <taxon>Alphaproteobacteria</taxon>
        <taxon>Hyphomicrobiales</taxon>
        <taxon>Lichenihabitantaceae</taxon>
        <taxon>Lichenibacterium</taxon>
    </lineage>
</organism>